<dbReference type="PIRSF" id="PIRSF036458">
    <property type="entry name" value="Butyrate_kin"/>
    <property type="match status" value="1"/>
</dbReference>
<dbReference type="HAMAP" id="MF_00542">
    <property type="entry name" value="Butyrate_kinase"/>
    <property type="match status" value="1"/>
</dbReference>
<dbReference type="PRINTS" id="PR00471">
    <property type="entry name" value="ACETATEKNASE"/>
</dbReference>
<gene>
    <name evidence="11" type="primary">buk1</name>
    <name evidence="9" type="synonym">buk</name>
    <name evidence="11" type="ORF">CLIT_2c00860</name>
</gene>
<comment type="similarity">
    <text evidence="2 9 10">Belongs to the acetokinase family.</text>
</comment>
<evidence type="ECO:0000256" key="9">
    <source>
        <dbReference type="HAMAP-Rule" id="MF_00542"/>
    </source>
</evidence>
<dbReference type="SUPFAM" id="SSF53067">
    <property type="entry name" value="Actin-like ATPase domain"/>
    <property type="match status" value="2"/>
</dbReference>
<keyword evidence="4 9" id="KW-0808">Transferase</keyword>
<evidence type="ECO:0000256" key="8">
    <source>
        <dbReference type="ARBA" id="ARBA00048596"/>
    </source>
</evidence>
<evidence type="ECO:0000313" key="12">
    <source>
        <dbReference type="Proteomes" id="UP000027946"/>
    </source>
</evidence>
<dbReference type="OrthoDB" id="9771859at2"/>
<dbReference type="Proteomes" id="UP000027946">
    <property type="component" value="Unassembled WGS sequence"/>
</dbReference>
<comment type="caution">
    <text evidence="11">The sequence shown here is derived from an EMBL/GenBank/DDBJ whole genome shotgun (WGS) entry which is preliminary data.</text>
</comment>
<accession>A0A069RK13</accession>
<comment type="catalytic activity">
    <reaction evidence="8 9">
        <text>butanoate + ATP = butanoyl phosphate + ADP</text>
        <dbReference type="Rhea" id="RHEA:13585"/>
        <dbReference type="ChEBI" id="CHEBI:17968"/>
        <dbReference type="ChEBI" id="CHEBI:30616"/>
        <dbReference type="ChEBI" id="CHEBI:58079"/>
        <dbReference type="ChEBI" id="CHEBI:456216"/>
        <dbReference type="EC" id="2.7.2.7"/>
    </reaction>
</comment>
<evidence type="ECO:0000256" key="10">
    <source>
        <dbReference type="RuleBase" id="RU003835"/>
    </source>
</evidence>
<evidence type="ECO:0000256" key="3">
    <source>
        <dbReference type="ARBA" id="ARBA00022490"/>
    </source>
</evidence>
<dbReference type="Pfam" id="PF00871">
    <property type="entry name" value="Acetate_kinase"/>
    <property type="match status" value="1"/>
</dbReference>
<evidence type="ECO:0000256" key="5">
    <source>
        <dbReference type="ARBA" id="ARBA00022741"/>
    </source>
</evidence>
<evidence type="ECO:0000256" key="1">
    <source>
        <dbReference type="ARBA" id="ARBA00004496"/>
    </source>
</evidence>
<dbReference type="GO" id="GO:0005737">
    <property type="term" value="C:cytoplasm"/>
    <property type="evidence" value="ECO:0007669"/>
    <property type="project" value="UniProtKB-SubCell"/>
</dbReference>
<dbReference type="InterPro" id="IPR043129">
    <property type="entry name" value="ATPase_NBD"/>
</dbReference>
<dbReference type="InterPro" id="IPR011245">
    <property type="entry name" value="Butyrate_kin"/>
</dbReference>
<dbReference type="NCBIfam" id="TIGR02707">
    <property type="entry name" value="butyr_kinase"/>
    <property type="match status" value="1"/>
</dbReference>
<dbReference type="GO" id="GO:0047761">
    <property type="term" value="F:butyrate kinase activity"/>
    <property type="evidence" value="ECO:0007669"/>
    <property type="project" value="UniProtKB-UniRule"/>
</dbReference>
<evidence type="ECO:0000256" key="4">
    <source>
        <dbReference type="ARBA" id="ARBA00022679"/>
    </source>
</evidence>
<dbReference type="InterPro" id="IPR000890">
    <property type="entry name" value="Aliphatic_acid_kin_short-chain"/>
</dbReference>
<keyword evidence="12" id="KW-1185">Reference proteome</keyword>
<dbReference type="eggNOG" id="COG3426">
    <property type="taxonomic scope" value="Bacteria"/>
</dbReference>
<keyword evidence="3 9" id="KW-0963">Cytoplasm</keyword>
<dbReference type="RefSeq" id="WP_038260914.1">
    <property type="nucleotide sequence ID" value="NZ_FSRH01000001.1"/>
</dbReference>
<sequence length="353" mass="37911">MRILAINPGGTSTKIAVYEDNLLLMKKSIVHTAQDLEPFKAVFDEYEYRMKLVTDSLENEGIDIKSLSAVVGRGGLLKPIQGGTYRVNDSMIDDVRNAINGEHASNLGCVLAKSIAEGIGVPSFVVDPVSVDEFLPESRLTGIKDIDKASWLHSLNQKAVARETAGKIGKSYEELNFVVAHLGSGISIAAHRKGNMIDGGGGRVDGPFSPERSGGLPAYPLIELCYSGKYTKKEMVSKVSSVGGMYAYLGTKDVADIVDMYNAGDKKAVTVIDAFVLQTVKEIGAYAAALDGNVDRVIITGGIAYSNEIVEMLKKKVSFIAPVEVVPGEKEMEALMLGAKRVLTGQEEAMIYP</sequence>
<protein>
    <recommendedName>
        <fullName evidence="9">Probable butyrate kinase</fullName>
        <shortName evidence="9">BK</shortName>
        <ecNumber evidence="9">2.7.2.7</ecNumber>
    </recommendedName>
    <alternativeName>
        <fullName evidence="9">Branched-chain carboxylic acid kinase</fullName>
    </alternativeName>
</protein>
<evidence type="ECO:0000256" key="2">
    <source>
        <dbReference type="ARBA" id="ARBA00008748"/>
    </source>
</evidence>
<name>A0A069RK13_PEPLI</name>
<evidence type="ECO:0000256" key="7">
    <source>
        <dbReference type="ARBA" id="ARBA00022840"/>
    </source>
</evidence>
<dbReference type="PROSITE" id="PS01076">
    <property type="entry name" value="ACETATE_KINASE_2"/>
    <property type="match status" value="1"/>
</dbReference>
<dbReference type="CDD" id="cd24011">
    <property type="entry name" value="ASKHA_NBD_BK"/>
    <property type="match status" value="1"/>
</dbReference>
<evidence type="ECO:0000313" key="11">
    <source>
        <dbReference type="EMBL" id="KDR96480.1"/>
    </source>
</evidence>
<keyword evidence="5 9" id="KW-0547">Nucleotide-binding</keyword>
<proteinExistence type="inferred from homology"/>
<dbReference type="EC" id="2.7.2.7" evidence="9"/>
<dbReference type="InterPro" id="IPR023865">
    <property type="entry name" value="Aliphatic_acid_kinase_CS"/>
</dbReference>
<reference evidence="11 12" key="1">
    <citation type="submission" date="2014-03" db="EMBL/GenBank/DDBJ databases">
        <title>Genome sequence of Clostridium litorale W6, DSM 5388.</title>
        <authorList>
            <person name="Poehlein A."/>
            <person name="Jagirdar A."/>
            <person name="Khonsari B."/>
            <person name="Chibani C.M."/>
            <person name="Gutierrez Gutierrez D.A."/>
            <person name="Davydova E."/>
            <person name="Alghaithi H.S."/>
            <person name="Nair K.P."/>
            <person name="Dhamotharan K."/>
            <person name="Chandran L."/>
            <person name="G W."/>
            <person name="Daniel R."/>
        </authorList>
    </citation>
    <scope>NUCLEOTIDE SEQUENCE [LARGE SCALE GENOMIC DNA]</scope>
    <source>
        <strain evidence="11 12">W6</strain>
    </source>
</reference>
<dbReference type="GO" id="GO:0005524">
    <property type="term" value="F:ATP binding"/>
    <property type="evidence" value="ECO:0007669"/>
    <property type="project" value="UniProtKB-KW"/>
</dbReference>
<dbReference type="AlphaFoldDB" id="A0A069RK13"/>
<comment type="subcellular location">
    <subcellularLocation>
        <location evidence="1 9">Cytoplasm</location>
    </subcellularLocation>
</comment>
<dbReference type="PANTHER" id="PTHR21060">
    <property type="entry name" value="ACETATE KINASE"/>
    <property type="match status" value="1"/>
</dbReference>
<dbReference type="STRING" id="1121324.CLIT_2c00860"/>
<evidence type="ECO:0000256" key="6">
    <source>
        <dbReference type="ARBA" id="ARBA00022777"/>
    </source>
</evidence>
<dbReference type="EMBL" id="JJMM01000002">
    <property type="protein sequence ID" value="KDR96480.1"/>
    <property type="molecule type" value="Genomic_DNA"/>
</dbReference>
<dbReference type="NCBIfam" id="NF002834">
    <property type="entry name" value="PRK03011.1-5"/>
    <property type="match status" value="1"/>
</dbReference>
<organism evidence="11 12">
    <name type="scientific">Peptoclostridium litorale DSM 5388</name>
    <dbReference type="NCBI Taxonomy" id="1121324"/>
    <lineage>
        <taxon>Bacteria</taxon>
        <taxon>Bacillati</taxon>
        <taxon>Bacillota</taxon>
        <taxon>Clostridia</taxon>
        <taxon>Peptostreptococcales</taxon>
        <taxon>Peptoclostridiaceae</taxon>
        <taxon>Peptoclostridium</taxon>
    </lineage>
</organism>
<dbReference type="PANTHER" id="PTHR21060:SF3">
    <property type="entry name" value="BUTYRATE KINASE 2-RELATED"/>
    <property type="match status" value="1"/>
</dbReference>
<dbReference type="Gene3D" id="3.30.420.40">
    <property type="match status" value="2"/>
</dbReference>
<dbReference type="GO" id="GO:0006083">
    <property type="term" value="P:acetate metabolic process"/>
    <property type="evidence" value="ECO:0007669"/>
    <property type="project" value="TreeGrafter"/>
</dbReference>
<dbReference type="GO" id="GO:0008776">
    <property type="term" value="F:acetate kinase activity"/>
    <property type="evidence" value="ECO:0007669"/>
    <property type="project" value="TreeGrafter"/>
</dbReference>
<keyword evidence="6 9" id="KW-0418">Kinase</keyword>
<keyword evidence="7 9" id="KW-0067">ATP-binding</keyword>